<dbReference type="EnsemblProtists" id="PYU1_T004110">
    <property type="protein sequence ID" value="PYU1_T004110"/>
    <property type="gene ID" value="PYU1_G004100"/>
</dbReference>
<dbReference type="EMBL" id="GL376567">
    <property type="status" value="NOT_ANNOTATED_CDS"/>
    <property type="molecule type" value="Genomic_DNA"/>
</dbReference>
<keyword evidence="2" id="KW-1185">Reference proteome</keyword>
<dbReference type="InParanoid" id="K3WGL9"/>
<evidence type="ECO:0000313" key="1">
    <source>
        <dbReference type="EnsemblProtists" id="PYU1_T004110"/>
    </source>
</evidence>
<protein>
    <submittedName>
        <fullName evidence="1">Uncharacterized protein</fullName>
    </submittedName>
</protein>
<dbReference type="STRING" id="431595.K3WGL9"/>
<reference evidence="1" key="3">
    <citation type="submission" date="2015-02" db="UniProtKB">
        <authorList>
            <consortium name="EnsemblProtists"/>
        </authorList>
    </citation>
    <scope>IDENTIFICATION</scope>
    <source>
        <strain evidence="1">DAOM BR144</strain>
    </source>
</reference>
<reference evidence="2" key="1">
    <citation type="journal article" date="2010" name="Genome Biol.">
        <title>Genome sequence of the necrotrophic plant pathogen Pythium ultimum reveals original pathogenicity mechanisms and effector repertoire.</title>
        <authorList>
            <person name="Levesque C.A."/>
            <person name="Brouwer H."/>
            <person name="Cano L."/>
            <person name="Hamilton J.P."/>
            <person name="Holt C."/>
            <person name="Huitema E."/>
            <person name="Raffaele S."/>
            <person name="Robideau G.P."/>
            <person name="Thines M."/>
            <person name="Win J."/>
            <person name="Zerillo M.M."/>
            <person name="Beakes G.W."/>
            <person name="Boore J.L."/>
            <person name="Busam D."/>
            <person name="Dumas B."/>
            <person name="Ferriera S."/>
            <person name="Fuerstenberg S.I."/>
            <person name="Gachon C.M."/>
            <person name="Gaulin E."/>
            <person name="Govers F."/>
            <person name="Grenville-Briggs L."/>
            <person name="Horner N."/>
            <person name="Hostetler J."/>
            <person name="Jiang R.H."/>
            <person name="Johnson J."/>
            <person name="Krajaejun T."/>
            <person name="Lin H."/>
            <person name="Meijer H.J."/>
            <person name="Moore B."/>
            <person name="Morris P."/>
            <person name="Phuntmart V."/>
            <person name="Puiu D."/>
            <person name="Shetty J."/>
            <person name="Stajich J.E."/>
            <person name="Tripathy S."/>
            <person name="Wawra S."/>
            <person name="van West P."/>
            <person name="Whitty B.R."/>
            <person name="Coutinho P.M."/>
            <person name="Henrissat B."/>
            <person name="Martin F."/>
            <person name="Thomas P.D."/>
            <person name="Tyler B.M."/>
            <person name="De Vries R.P."/>
            <person name="Kamoun S."/>
            <person name="Yandell M."/>
            <person name="Tisserat N."/>
            <person name="Buell C.R."/>
        </authorList>
    </citation>
    <scope>NUCLEOTIDE SEQUENCE</scope>
    <source>
        <strain evidence="2">DAOM:BR144</strain>
    </source>
</reference>
<evidence type="ECO:0000313" key="2">
    <source>
        <dbReference type="Proteomes" id="UP000019132"/>
    </source>
</evidence>
<accession>K3WGL9</accession>
<dbReference type="VEuPathDB" id="FungiDB:PYU1_G004100"/>
<reference evidence="2" key="2">
    <citation type="submission" date="2010-04" db="EMBL/GenBank/DDBJ databases">
        <authorList>
            <person name="Buell R."/>
            <person name="Hamilton J."/>
            <person name="Hostetler J."/>
        </authorList>
    </citation>
    <scope>NUCLEOTIDE SEQUENCE [LARGE SCALE GENOMIC DNA]</scope>
    <source>
        <strain evidence="2">DAOM:BR144</strain>
    </source>
</reference>
<proteinExistence type="predicted"/>
<dbReference type="AlphaFoldDB" id="K3WGL9"/>
<sequence length="115" mass="12875">MDRCCLRLCTRSTRTHHPHRQSLYMVQVNITDGVLLPGLLSPEFPPMLVDVELSTANLRALPDDLDTKWSTGGALMFEYSEFTSIPDVVKRLLPPLLSFCGTRSTKSRRGSLPSN</sequence>
<name>K3WGL9_GLOUD</name>
<dbReference type="HOGENOM" id="CLU_2113840_0_0_1"/>
<organism evidence="1 2">
    <name type="scientific">Globisporangium ultimum (strain ATCC 200006 / CBS 805.95 / DAOM BR144)</name>
    <name type="common">Pythium ultimum</name>
    <dbReference type="NCBI Taxonomy" id="431595"/>
    <lineage>
        <taxon>Eukaryota</taxon>
        <taxon>Sar</taxon>
        <taxon>Stramenopiles</taxon>
        <taxon>Oomycota</taxon>
        <taxon>Peronosporomycetes</taxon>
        <taxon>Pythiales</taxon>
        <taxon>Pythiaceae</taxon>
        <taxon>Globisporangium</taxon>
    </lineage>
</organism>
<dbReference type="Proteomes" id="UP000019132">
    <property type="component" value="Unassembled WGS sequence"/>
</dbReference>